<keyword evidence="1" id="KW-0723">Serine/threonine-protein kinase</keyword>
<accession>A0A0F7FXF1</accession>
<dbReference type="CDD" id="cd16936">
    <property type="entry name" value="HATPase_RsbW-like"/>
    <property type="match status" value="1"/>
</dbReference>
<dbReference type="PANTHER" id="PTHR35526:SF3">
    <property type="entry name" value="ANTI-SIGMA-F FACTOR RSBW"/>
    <property type="match status" value="1"/>
</dbReference>
<dbReference type="STRING" id="408015.SXIM_32660"/>
<dbReference type="InterPro" id="IPR003594">
    <property type="entry name" value="HATPase_dom"/>
</dbReference>
<proteinExistence type="predicted"/>
<organism evidence="3 4">
    <name type="scientific">Streptomyces xiamenensis</name>
    <dbReference type="NCBI Taxonomy" id="408015"/>
    <lineage>
        <taxon>Bacteria</taxon>
        <taxon>Bacillati</taxon>
        <taxon>Actinomycetota</taxon>
        <taxon>Actinomycetes</taxon>
        <taxon>Kitasatosporales</taxon>
        <taxon>Streptomycetaceae</taxon>
        <taxon>Streptomyces</taxon>
    </lineage>
</organism>
<sequence>MTLPAIRSYRLTAPNAPDTPRLARDHVAYVLLGNRLLGLADTARLLVSEVVTNVYEHTATSVVAVETTIRPGQVLVAVHDASPRGIPPRRALPEGEEECGRGLSLVELLARSWGVTQLGYPEPVGKSVWFELRDA</sequence>
<dbReference type="EMBL" id="CP009922">
    <property type="protein sequence ID" value="AKG44650.1"/>
    <property type="molecule type" value="Genomic_DNA"/>
</dbReference>
<keyword evidence="4" id="KW-1185">Reference proteome</keyword>
<evidence type="ECO:0000313" key="4">
    <source>
        <dbReference type="Proteomes" id="UP000034034"/>
    </source>
</evidence>
<feature type="domain" description="Histidine kinase/HSP90-like ATPase" evidence="2">
    <location>
        <begin position="40"/>
        <end position="127"/>
    </location>
</feature>
<reference evidence="3" key="1">
    <citation type="submission" date="2019-08" db="EMBL/GenBank/DDBJ databases">
        <title>Complete genome sequence of a mangrove-derived Streptomyces xiamenensis.</title>
        <authorList>
            <person name="Xu J."/>
        </authorList>
    </citation>
    <scope>NUCLEOTIDE SEQUENCE</scope>
    <source>
        <strain evidence="3">318</strain>
    </source>
</reference>
<keyword evidence="1" id="KW-0418">Kinase</keyword>
<gene>
    <name evidence="3" type="ORF">SXIM_32660</name>
</gene>
<dbReference type="Gene3D" id="3.30.565.10">
    <property type="entry name" value="Histidine kinase-like ATPase, C-terminal domain"/>
    <property type="match status" value="1"/>
</dbReference>
<dbReference type="Proteomes" id="UP000034034">
    <property type="component" value="Chromosome"/>
</dbReference>
<evidence type="ECO:0000256" key="1">
    <source>
        <dbReference type="ARBA" id="ARBA00022527"/>
    </source>
</evidence>
<dbReference type="SUPFAM" id="SSF55874">
    <property type="entry name" value="ATPase domain of HSP90 chaperone/DNA topoisomerase II/histidine kinase"/>
    <property type="match status" value="1"/>
</dbReference>
<dbReference type="KEGG" id="sxi:SXIM_32660"/>
<evidence type="ECO:0000259" key="2">
    <source>
        <dbReference type="Pfam" id="PF13581"/>
    </source>
</evidence>
<keyword evidence="1" id="KW-0808">Transferase</keyword>
<dbReference type="PANTHER" id="PTHR35526">
    <property type="entry name" value="ANTI-SIGMA-F FACTOR RSBW-RELATED"/>
    <property type="match status" value="1"/>
</dbReference>
<dbReference type="InterPro" id="IPR050267">
    <property type="entry name" value="Anti-sigma-factor_SerPK"/>
</dbReference>
<dbReference type="GO" id="GO:0004674">
    <property type="term" value="F:protein serine/threonine kinase activity"/>
    <property type="evidence" value="ECO:0007669"/>
    <property type="project" value="UniProtKB-KW"/>
</dbReference>
<evidence type="ECO:0000313" key="3">
    <source>
        <dbReference type="EMBL" id="AKG44650.1"/>
    </source>
</evidence>
<dbReference type="Pfam" id="PF13581">
    <property type="entry name" value="HATPase_c_2"/>
    <property type="match status" value="1"/>
</dbReference>
<dbReference type="HOGENOM" id="CLU_090336_4_3_11"/>
<dbReference type="RefSeq" id="WP_030729282.1">
    <property type="nucleotide sequence ID" value="NZ_CBDRAA010000024.1"/>
</dbReference>
<dbReference type="InterPro" id="IPR036890">
    <property type="entry name" value="HATPase_C_sf"/>
</dbReference>
<dbReference type="PATRIC" id="fig|408015.6.peg.3305"/>
<name>A0A0F7FXF1_9ACTN</name>
<protein>
    <submittedName>
        <fullName evidence="3">Regulatory protein</fullName>
    </submittedName>
</protein>
<dbReference type="AlphaFoldDB" id="A0A0F7FXF1"/>